<comment type="caution">
    <text evidence="10">The sequence shown here is derived from an EMBL/GenBank/DDBJ whole genome shotgun (WGS) entry which is preliminary data.</text>
</comment>
<dbReference type="RefSeq" id="WP_207044544.1">
    <property type="nucleotide sequence ID" value="NZ_JAFLNC010000002.1"/>
</dbReference>
<feature type="transmembrane region" description="Helical" evidence="8">
    <location>
        <begin position="405"/>
        <end position="427"/>
    </location>
</feature>
<evidence type="ECO:0000256" key="3">
    <source>
        <dbReference type="ARBA" id="ARBA00022448"/>
    </source>
</evidence>
<keyword evidence="6 8" id="KW-1133">Transmembrane helix</keyword>
<keyword evidence="3" id="KW-0813">Transport</keyword>
<feature type="transmembrane region" description="Helical" evidence="8">
    <location>
        <begin position="462"/>
        <end position="480"/>
    </location>
</feature>
<evidence type="ECO:0000256" key="1">
    <source>
        <dbReference type="ARBA" id="ARBA00004651"/>
    </source>
</evidence>
<evidence type="ECO:0000259" key="9">
    <source>
        <dbReference type="PROSITE" id="PS50850"/>
    </source>
</evidence>
<feature type="transmembrane region" description="Helical" evidence="8">
    <location>
        <begin position="239"/>
        <end position="254"/>
    </location>
</feature>
<feature type="transmembrane region" description="Helical" evidence="8">
    <location>
        <begin position="20"/>
        <end position="39"/>
    </location>
</feature>
<keyword evidence="7 8" id="KW-0472">Membrane</keyword>
<evidence type="ECO:0000256" key="4">
    <source>
        <dbReference type="ARBA" id="ARBA00022475"/>
    </source>
</evidence>
<dbReference type="InterPro" id="IPR020846">
    <property type="entry name" value="MFS_dom"/>
</dbReference>
<dbReference type="Pfam" id="PF07690">
    <property type="entry name" value="MFS_1"/>
    <property type="match status" value="1"/>
</dbReference>
<evidence type="ECO:0000313" key="10">
    <source>
        <dbReference type="EMBL" id="MBO0333776.1"/>
    </source>
</evidence>
<comment type="subcellular location">
    <subcellularLocation>
        <location evidence="1">Cell membrane</location>
        <topology evidence="1">Multi-pass membrane protein</topology>
    </subcellularLocation>
</comment>
<feature type="transmembrane region" description="Helical" evidence="8">
    <location>
        <begin position="173"/>
        <end position="195"/>
    </location>
</feature>
<sequence>MSSERLELLERKYGARFKWFAVLAVIFGLLASIFSSTMINVALTNIMADYNVTQASAQWMSTGFLCANAVCMLASAWLLQNFGARKTFLFASILFFTGCMIGQFAPAFNLLIFARILQGAGAGIIQPLSMALVFMLFPENRRGSAIGTFSMVVVLGPAVGPTIGGVITDVFDWHYTFTAALPLSLFAAIAGWIFLPDRDDSQQSSRFNIISFCLIGLTVGTLLTGLSNSQFYPMEEPQVIVYLLISLISFILFFRRERRSKSPLLRLDMFRNLKFTSTVIVGAITSAGMFSTIYMLPLFARTVQLSDATDAGLLLLPGGLALAIVSPIAGRLVDRLPAHRLLFTGIILFVISIYALTLADKASGFWMIAGWVVIGRAALGLILPANSTLSLSSVLSPQVPQASGALNFCRMLGGTIGVNIIAVLITARSAHYGAEIMAANGGAALTVEQTVEMMTLTFHDCFMVSGVVFAFALIPVIYLARHAKQ</sequence>
<feature type="transmembrane region" description="Helical" evidence="8">
    <location>
        <begin position="275"/>
        <end position="299"/>
    </location>
</feature>
<protein>
    <submittedName>
        <fullName evidence="10">DHA2 family efflux MFS transporter permease subunit</fullName>
    </submittedName>
</protein>
<reference evidence="10 11" key="1">
    <citation type="submission" date="2021-03" db="EMBL/GenBank/DDBJ databases">
        <title>Sneathiella sp. CAU 1612 isolated from Kang Won-do.</title>
        <authorList>
            <person name="Kim W."/>
        </authorList>
    </citation>
    <scope>NUCLEOTIDE SEQUENCE [LARGE SCALE GENOMIC DNA]</scope>
    <source>
        <strain evidence="10 11">CAU 1612</strain>
    </source>
</reference>
<evidence type="ECO:0000256" key="2">
    <source>
        <dbReference type="ARBA" id="ARBA00008537"/>
    </source>
</evidence>
<feature type="transmembrane region" description="Helical" evidence="8">
    <location>
        <begin position="341"/>
        <end position="359"/>
    </location>
</feature>
<evidence type="ECO:0000256" key="6">
    <source>
        <dbReference type="ARBA" id="ARBA00022989"/>
    </source>
</evidence>
<dbReference type="SUPFAM" id="SSF103473">
    <property type="entry name" value="MFS general substrate transporter"/>
    <property type="match status" value="1"/>
</dbReference>
<comment type="similarity">
    <text evidence="2">Belongs to the major facilitator superfamily. EmrB family.</text>
</comment>
<keyword evidence="11" id="KW-1185">Reference proteome</keyword>
<dbReference type="InterPro" id="IPR004638">
    <property type="entry name" value="EmrB-like"/>
</dbReference>
<gene>
    <name evidence="10" type="ORF">J0X12_09130</name>
</gene>
<feature type="transmembrane region" description="Helical" evidence="8">
    <location>
        <begin position="112"/>
        <end position="137"/>
    </location>
</feature>
<dbReference type="PROSITE" id="PS50850">
    <property type="entry name" value="MFS"/>
    <property type="match status" value="1"/>
</dbReference>
<feature type="transmembrane region" description="Helical" evidence="8">
    <location>
        <begin position="365"/>
        <end position="384"/>
    </location>
</feature>
<dbReference type="Proteomes" id="UP000664761">
    <property type="component" value="Unassembled WGS sequence"/>
</dbReference>
<feature type="transmembrane region" description="Helical" evidence="8">
    <location>
        <begin position="311"/>
        <end position="329"/>
    </location>
</feature>
<dbReference type="EMBL" id="JAFLNC010000002">
    <property type="protein sequence ID" value="MBO0333776.1"/>
    <property type="molecule type" value="Genomic_DNA"/>
</dbReference>
<dbReference type="PANTHER" id="PTHR42718:SF9">
    <property type="entry name" value="MAJOR FACILITATOR SUPERFAMILY MULTIDRUG TRANSPORTER MFSC"/>
    <property type="match status" value="1"/>
</dbReference>
<dbReference type="InterPro" id="IPR036259">
    <property type="entry name" value="MFS_trans_sf"/>
</dbReference>
<dbReference type="PRINTS" id="PR01036">
    <property type="entry name" value="TCRTETB"/>
</dbReference>
<evidence type="ECO:0000256" key="5">
    <source>
        <dbReference type="ARBA" id="ARBA00022692"/>
    </source>
</evidence>
<feature type="transmembrane region" description="Helical" evidence="8">
    <location>
        <begin position="59"/>
        <end position="79"/>
    </location>
</feature>
<organism evidence="10 11">
    <name type="scientific">Sneathiella sedimenti</name>
    <dbReference type="NCBI Taxonomy" id="2816034"/>
    <lineage>
        <taxon>Bacteria</taxon>
        <taxon>Pseudomonadati</taxon>
        <taxon>Pseudomonadota</taxon>
        <taxon>Alphaproteobacteria</taxon>
        <taxon>Sneathiellales</taxon>
        <taxon>Sneathiellaceae</taxon>
        <taxon>Sneathiella</taxon>
    </lineage>
</organism>
<feature type="transmembrane region" description="Helical" evidence="8">
    <location>
        <begin position="149"/>
        <end position="167"/>
    </location>
</feature>
<dbReference type="InterPro" id="IPR011701">
    <property type="entry name" value="MFS"/>
</dbReference>
<feature type="transmembrane region" description="Helical" evidence="8">
    <location>
        <begin position="207"/>
        <end position="227"/>
    </location>
</feature>
<evidence type="ECO:0000256" key="8">
    <source>
        <dbReference type="SAM" id="Phobius"/>
    </source>
</evidence>
<evidence type="ECO:0000313" key="11">
    <source>
        <dbReference type="Proteomes" id="UP000664761"/>
    </source>
</evidence>
<feature type="transmembrane region" description="Helical" evidence="8">
    <location>
        <begin position="88"/>
        <end position="106"/>
    </location>
</feature>
<keyword evidence="4" id="KW-1003">Cell membrane</keyword>
<proteinExistence type="inferred from homology"/>
<accession>A0ABS3F6Q0</accession>
<feature type="domain" description="Major facilitator superfamily (MFS) profile" evidence="9">
    <location>
        <begin position="21"/>
        <end position="484"/>
    </location>
</feature>
<dbReference type="Gene3D" id="1.20.1250.20">
    <property type="entry name" value="MFS general substrate transporter like domains"/>
    <property type="match status" value="1"/>
</dbReference>
<evidence type="ECO:0000256" key="7">
    <source>
        <dbReference type="ARBA" id="ARBA00023136"/>
    </source>
</evidence>
<dbReference type="NCBIfam" id="TIGR00711">
    <property type="entry name" value="efflux_EmrB"/>
    <property type="match status" value="1"/>
</dbReference>
<name>A0ABS3F6Q0_9PROT</name>
<dbReference type="Gene3D" id="1.20.1720.10">
    <property type="entry name" value="Multidrug resistance protein D"/>
    <property type="match status" value="1"/>
</dbReference>
<dbReference type="PANTHER" id="PTHR42718">
    <property type="entry name" value="MAJOR FACILITATOR SUPERFAMILY MULTIDRUG TRANSPORTER MFSC"/>
    <property type="match status" value="1"/>
</dbReference>
<keyword evidence="5 8" id="KW-0812">Transmembrane</keyword>